<evidence type="ECO:0000313" key="1">
    <source>
        <dbReference type="EMBL" id="RZC59251.1"/>
    </source>
</evidence>
<reference evidence="1 2" key="1">
    <citation type="journal article" date="2018" name="Science">
        <title>The opium poppy genome and morphinan production.</title>
        <authorList>
            <person name="Guo L."/>
            <person name="Winzer T."/>
            <person name="Yang X."/>
            <person name="Li Y."/>
            <person name="Ning Z."/>
            <person name="He Z."/>
            <person name="Teodor R."/>
            <person name="Lu Y."/>
            <person name="Bowser T.A."/>
            <person name="Graham I.A."/>
            <person name="Ye K."/>
        </authorList>
    </citation>
    <scope>NUCLEOTIDE SEQUENCE [LARGE SCALE GENOMIC DNA]</scope>
    <source>
        <strain evidence="2">cv. HN1</strain>
        <tissue evidence="1">Leaves</tissue>
    </source>
</reference>
<gene>
    <name evidence="1" type="ORF">C5167_006554</name>
</gene>
<proteinExistence type="predicted"/>
<organism evidence="1 2">
    <name type="scientific">Papaver somniferum</name>
    <name type="common">Opium poppy</name>
    <dbReference type="NCBI Taxonomy" id="3469"/>
    <lineage>
        <taxon>Eukaryota</taxon>
        <taxon>Viridiplantae</taxon>
        <taxon>Streptophyta</taxon>
        <taxon>Embryophyta</taxon>
        <taxon>Tracheophyta</taxon>
        <taxon>Spermatophyta</taxon>
        <taxon>Magnoliopsida</taxon>
        <taxon>Ranunculales</taxon>
        <taxon>Papaveraceae</taxon>
        <taxon>Papaveroideae</taxon>
        <taxon>Papaver</taxon>
    </lineage>
</organism>
<dbReference type="Gramene" id="RZC59251">
    <property type="protein sequence ID" value="RZC59251"/>
    <property type="gene ID" value="C5167_006554"/>
</dbReference>
<dbReference type="Proteomes" id="UP000316621">
    <property type="component" value="Chromosome 4"/>
</dbReference>
<evidence type="ECO:0000313" key="2">
    <source>
        <dbReference type="Proteomes" id="UP000316621"/>
    </source>
</evidence>
<dbReference type="EMBL" id="CM010718">
    <property type="protein sequence ID" value="RZC59251.1"/>
    <property type="molecule type" value="Genomic_DNA"/>
</dbReference>
<sequence length="141" mass="16170">MRNIVASGIDEFDYLYVLVYLLIPMKIRSTLIQAKDMPWTFDTNRQICSFHAWFILGAEKGLVSWLFASKSLRKYVKPIRLLEPVTSEQETTWNDPEFKCSAYGKYTFDNGADTTKDGSRASKIAKNAKTQSWRGDTKALI</sequence>
<keyword evidence="2" id="KW-1185">Reference proteome</keyword>
<accession>A0A4Y7JH43</accession>
<name>A0A4Y7JH43_PAPSO</name>
<protein>
    <submittedName>
        <fullName evidence="1">Uncharacterized protein</fullName>
    </submittedName>
</protein>
<dbReference type="AlphaFoldDB" id="A0A4Y7JH43"/>